<dbReference type="GO" id="GO:0005525">
    <property type="term" value="F:GTP binding"/>
    <property type="evidence" value="ECO:0007669"/>
    <property type="project" value="UniProtKB-KW"/>
</dbReference>
<feature type="binding site" evidence="7">
    <location>
        <begin position="7"/>
        <end position="14"/>
    </location>
    <ligand>
        <name>GTP</name>
        <dbReference type="ChEBI" id="CHEBI:37565"/>
    </ligand>
</feature>
<comment type="caution">
    <text evidence="9">The sequence shown here is derived from an EMBL/GenBank/DDBJ whole genome shotgun (WGS) entry which is preliminary data.</text>
</comment>
<dbReference type="OrthoDB" id="1486907at2759"/>
<dbReference type="AlphaFoldDB" id="A0A8J5YMS3"/>
<keyword evidence="5" id="KW-0653">Protein transport</keyword>
<dbReference type="PRINTS" id="PR00328">
    <property type="entry name" value="SAR1GTPBP"/>
</dbReference>
<feature type="binding site" evidence="7">
    <location>
        <begin position="69"/>
        <end position="72"/>
    </location>
    <ligand>
        <name>GTP</name>
        <dbReference type="ChEBI" id="CHEBI:37565"/>
    </ligand>
</feature>
<keyword evidence="3 7" id="KW-0547">Nucleotide-binding</keyword>
<evidence type="ECO:0000256" key="1">
    <source>
        <dbReference type="ARBA" id="ARBA00010290"/>
    </source>
</evidence>
<keyword evidence="8" id="KW-0479">Metal-binding</keyword>
<dbReference type="GO" id="GO:0015031">
    <property type="term" value="P:protein transport"/>
    <property type="evidence" value="ECO:0007669"/>
    <property type="project" value="UniProtKB-KW"/>
</dbReference>
<dbReference type="PANTHER" id="PTHR11711">
    <property type="entry name" value="ADP RIBOSYLATION FACTOR-RELATED"/>
    <property type="match status" value="1"/>
</dbReference>
<evidence type="ECO:0000256" key="8">
    <source>
        <dbReference type="PIRSR" id="PIRSR606689-2"/>
    </source>
</evidence>
<dbReference type="GO" id="GO:0046872">
    <property type="term" value="F:metal ion binding"/>
    <property type="evidence" value="ECO:0007669"/>
    <property type="project" value="UniProtKB-KW"/>
</dbReference>
<keyword evidence="4" id="KW-0931">ER-Golgi transport</keyword>
<keyword evidence="2" id="KW-0519">Myristate</keyword>
<evidence type="ECO:0000256" key="3">
    <source>
        <dbReference type="ARBA" id="ARBA00022741"/>
    </source>
</evidence>
<evidence type="ECO:0000256" key="6">
    <source>
        <dbReference type="ARBA" id="ARBA00023134"/>
    </source>
</evidence>
<dbReference type="InterPro" id="IPR027417">
    <property type="entry name" value="P-loop_NTPase"/>
</dbReference>
<dbReference type="EMBL" id="JAHUZN010000007">
    <property type="protein sequence ID" value="KAG8488819.1"/>
    <property type="molecule type" value="Genomic_DNA"/>
</dbReference>
<evidence type="ECO:0008006" key="11">
    <source>
        <dbReference type="Google" id="ProtNLM"/>
    </source>
</evidence>
<proteinExistence type="inferred from homology"/>
<evidence type="ECO:0000313" key="9">
    <source>
        <dbReference type="EMBL" id="KAG8488819.1"/>
    </source>
</evidence>
<keyword evidence="8" id="KW-0460">Magnesium</keyword>
<dbReference type="Pfam" id="PF00025">
    <property type="entry name" value="Arf"/>
    <property type="match status" value="1"/>
</dbReference>
<evidence type="ECO:0000256" key="7">
    <source>
        <dbReference type="PIRSR" id="PIRSR606689-1"/>
    </source>
</evidence>
<keyword evidence="2" id="KW-0449">Lipoprotein</keyword>
<keyword evidence="10" id="KW-1185">Reference proteome</keyword>
<gene>
    <name evidence="9" type="ORF">CXB51_016837</name>
</gene>
<protein>
    <recommendedName>
        <fullName evidence="11">ADP-ribosylation factor</fullName>
    </recommendedName>
</protein>
<dbReference type="SMART" id="SM00177">
    <property type="entry name" value="ARF"/>
    <property type="match status" value="1"/>
</dbReference>
<feature type="binding site" evidence="8">
    <location>
        <position position="31"/>
    </location>
    <ligand>
        <name>Mg(2+)</name>
        <dbReference type="ChEBI" id="CHEBI:18420"/>
    </ligand>
</feature>
<dbReference type="Proteomes" id="UP000701853">
    <property type="component" value="Chromosome 7"/>
</dbReference>
<evidence type="ECO:0000256" key="5">
    <source>
        <dbReference type="ARBA" id="ARBA00022927"/>
    </source>
</evidence>
<comment type="similarity">
    <text evidence="1">Belongs to the small GTPase superfamily. Arf family.</text>
</comment>
<sequence>MRISIVGLDVTSKTTILYKLKLGEIVTTIPTIGFNVETVEYKNISFTVWDVGGQDKDNLRDVVLLVFANKQDLPNAMDTTEIADKLSLHSFHQRHCTCATFDEGLYEGLDWLSNNIASKVKLTHNSFYSHT</sequence>
<evidence type="ECO:0000256" key="4">
    <source>
        <dbReference type="ARBA" id="ARBA00022892"/>
    </source>
</evidence>
<dbReference type="GO" id="GO:0016192">
    <property type="term" value="P:vesicle-mediated transport"/>
    <property type="evidence" value="ECO:0007669"/>
    <property type="project" value="UniProtKB-KW"/>
</dbReference>
<dbReference type="SUPFAM" id="SSF52540">
    <property type="entry name" value="P-loop containing nucleoside triphosphate hydrolases"/>
    <property type="match status" value="1"/>
</dbReference>
<reference evidence="9 10" key="1">
    <citation type="journal article" date="2021" name="bioRxiv">
        <title>The Gossypium anomalum genome as a resource for cotton improvement and evolutionary analysis of hybrid incompatibility.</title>
        <authorList>
            <person name="Grover C.E."/>
            <person name="Yuan D."/>
            <person name="Arick M.A."/>
            <person name="Miller E.R."/>
            <person name="Hu G."/>
            <person name="Peterson D.G."/>
            <person name="Wendel J.F."/>
            <person name="Udall J.A."/>
        </authorList>
    </citation>
    <scope>NUCLEOTIDE SEQUENCE [LARGE SCALE GENOMIC DNA]</scope>
    <source>
        <strain evidence="9">JFW-Udall</strain>
        <tissue evidence="9">Leaf</tissue>
    </source>
</reference>
<organism evidence="9 10">
    <name type="scientific">Gossypium anomalum</name>
    <dbReference type="NCBI Taxonomy" id="47600"/>
    <lineage>
        <taxon>Eukaryota</taxon>
        <taxon>Viridiplantae</taxon>
        <taxon>Streptophyta</taxon>
        <taxon>Embryophyta</taxon>
        <taxon>Tracheophyta</taxon>
        <taxon>Spermatophyta</taxon>
        <taxon>Magnoliopsida</taxon>
        <taxon>eudicotyledons</taxon>
        <taxon>Gunneridae</taxon>
        <taxon>Pentapetalae</taxon>
        <taxon>rosids</taxon>
        <taxon>malvids</taxon>
        <taxon>Malvales</taxon>
        <taxon>Malvaceae</taxon>
        <taxon>Malvoideae</taxon>
        <taxon>Gossypium</taxon>
    </lineage>
</organism>
<dbReference type="InterPro" id="IPR024156">
    <property type="entry name" value="Small_GTPase_ARF"/>
</dbReference>
<dbReference type="GO" id="GO:0003924">
    <property type="term" value="F:GTPase activity"/>
    <property type="evidence" value="ECO:0007669"/>
    <property type="project" value="InterPro"/>
</dbReference>
<accession>A0A8J5YMS3</accession>
<dbReference type="Gene3D" id="3.40.50.300">
    <property type="entry name" value="P-loop containing nucleotide triphosphate hydrolases"/>
    <property type="match status" value="2"/>
</dbReference>
<feature type="binding site" evidence="7">
    <location>
        <position position="53"/>
    </location>
    <ligand>
        <name>GTP</name>
        <dbReference type="ChEBI" id="CHEBI:37565"/>
    </ligand>
</feature>
<name>A0A8J5YMS3_9ROSI</name>
<feature type="binding site" evidence="8">
    <location>
        <position position="14"/>
    </location>
    <ligand>
        <name>Mg(2+)</name>
        <dbReference type="ChEBI" id="CHEBI:18420"/>
    </ligand>
</feature>
<dbReference type="InterPro" id="IPR006689">
    <property type="entry name" value="Small_GTPase_ARF/SAR"/>
</dbReference>
<keyword evidence="5" id="KW-0813">Transport</keyword>
<evidence type="ECO:0000256" key="2">
    <source>
        <dbReference type="ARBA" id="ARBA00022707"/>
    </source>
</evidence>
<evidence type="ECO:0000313" key="10">
    <source>
        <dbReference type="Proteomes" id="UP000701853"/>
    </source>
</evidence>
<keyword evidence="6 7" id="KW-0342">GTP-binding</keyword>